<gene>
    <name evidence="6" type="ORF">FGG08_000158</name>
</gene>
<accession>A0A9P8L664</accession>
<evidence type="ECO:0000313" key="7">
    <source>
        <dbReference type="Proteomes" id="UP000698800"/>
    </source>
</evidence>
<comment type="pathway">
    <text evidence="1 4">Protein modification; protein neddylation.</text>
</comment>
<dbReference type="Proteomes" id="UP000698800">
    <property type="component" value="Unassembled WGS sequence"/>
</dbReference>
<dbReference type="InterPro" id="IPR030667">
    <property type="entry name" value="APP-BP1"/>
</dbReference>
<dbReference type="Gene3D" id="3.40.50.720">
    <property type="entry name" value="NAD(P)-binding Rossmann-like Domain"/>
    <property type="match status" value="2"/>
</dbReference>
<evidence type="ECO:0000259" key="5">
    <source>
        <dbReference type="Pfam" id="PF00899"/>
    </source>
</evidence>
<dbReference type="GO" id="GO:0045116">
    <property type="term" value="P:protein neddylation"/>
    <property type="evidence" value="ECO:0007669"/>
    <property type="project" value="UniProtKB-UniRule"/>
</dbReference>
<reference evidence="6" key="1">
    <citation type="submission" date="2021-03" db="EMBL/GenBank/DDBJ databases">
        <title>Comparative genomics and phylogenomic investigation of the class Geoglossomycetes provide insights into ecological specialization and systematics.</title>
        <authorList>
            <person name="Melie T."/>
            <person name="Pirro S."/>
            <person name="Miller A.N."/>
            <person name="Quandt A."/>
        </authorList>
    </citation>
    <scope>NUCLEOTIDE SEQUENCE</scope>
    <source>
        <strain evidence="6">GBOQ0MN5Z8</strain>
    </source>
</reference>
<comment type="caution">
    <text evidence="6">The sequence shown here is derived from an EMBL/GenBank/DDBJ whole genome shotgun (WGS) entry which is preliminary data.</text>
</comment>
<dbReference type="InterPro" id="IPR035985">
    <property type="entry name" value="Ubiquitin-activating_enz"/>
</dbReference>
<dbReference type="AlphaFoldDB" id="A0A9P8L664"/>
<keyword evidence="7" id="KW-1185">Reference proteome</keyword>
<dbReference type="PANTHER" id="PTHR10953:SF29">
    <property type="entry name" value="NEDD8-ACTIVATING ENZYME E1 REGULATORY SUBUNIT"/>
    <property type="match status" value="1"/>
</dbReference>
<name>A0A9P8L664_9PEZI</name>
<protein>
    <recommendedName>
        <fullName evidence="4">NEDD8-activating enzyme E1 regulatory subunit</fullName>
    </recommendedName>
</protein>
<comment type="function">
    <text evidence="4">Regulatory subunit of the dimeric UBA3-ULA1 E1 enzyme.</text>
</comment>
<dbReference type="SUPFAM" id="SSF69572">
    <property type="entry name" value="Activating enzymes of the ubiquitin-like proteins"/>
    <property type="match status" value="1"/>
</dbReference>
<dbReference type="InterPro" id="IPR000594">
    <property type="entry name" value="ThiF_NAD_FAD-bd"/>
</dbReference>
<organism evidence="6 7">
    <name type="scientific">Glutinoglossum americanum</name>
    <dbReference type="NCBI Taxonomy" id="1670608"/>
    <lineage>
        <taxon>Eukaryota</taxon>
        <taxon>Fungi</taxon>
        <taxon>Dikarya</taxon>
        <taxon>Ascomycota</taxon>
        <taxon>Pezizomycotina</taxon>
        <taxon>Geoglossomycetes</taxon>
        <taxon>Geoglossales</taxon>
        <taxon>Geoglossaceae</taxon>
        <taxon>Glutinoglossum</taxon>
    </lineage>
</organism>
<evidence type="ECO:0000256" key="3">
    <source>
        <dbReference type="ARBA" id="ARBA00022786"/>
    </source>
</evidence>
<evidence type="ECO:0000313" key="6">
    <source>
        <dbReference type="EMBL" id="KAH0547669.1"/>
    </source>
</evidence>
<dbReference type="Pfam" id="PF00899">
    <property type="entry name" value="ThiF"/>
    <property type="match status" value="1"/>
</dbReference>
<dbReference type="GO" id="GO:0019781">
    <property type="term" value="F:NEDD8 activating enzyme activity"/>
    <property type="evidence" value="ECO:0007669"/>
    <property type="project" value="UniProtKB-UniRule"/>
</dbReference>
<comment type="similarity">
    <text evidence="2 4">Belongs to the ubiquitin-activating E1 family. ULA1 subfamily.</text>
</comment>
<evidence type="ECO:0000256" key="1">
    <source>
        <dbReference type="ARBA" id="ARBA00005032"/>
    </source>
</evidence>
<keyword evidence="3 4" id="KW-0833">Ubl conjugation pathway</keyword>
<evidence type="ECO:0000256" key="2">
    <source>
        <dbReference type="ARBA" id="ARBA00006868"/>
    </source>
</evidence>
<feature type="domain" description="THIF-type NAD/FAD binding fold" evidence="5">
    <location>
        <begin position="21"/>
        <end position="572"/>
    </location>
</feature>
<dbReference type="GO" id="GO:0005737">
    <property type="term" value="C:cytoplasm"/>
    <property type="evidence" value="ECO:0007669"/>
    <property type="project" value="TreeGrafter"/>
</dbReference>
<proteinExistence type="inferred from homology"/>
<dbReference type="PIRSF" id="PIRSF039099">
    <property type="entry name" value="APP-BP1"/>
    <property type="match status" value="1"/>
</dbReference>
<dbReference type="PANTHER" id="PTHR10953">
    <property type="entry name" value="UBIQUITIN-ACTIVATING ENZYME E1"/>
    <property type="match status" value="1"/>
</dbReference>
<sequence>METTLPAPPHIQGPSSKEKKYDRQLRLWAASGQASLEDAHVLLVQAGPSAVGIEALKNLILPGVGQYTIVDPCEVMEEDAGVNFFVEEDCVGQPRAKVSCEMLQELNPDVKGRYIAQPVEALLRDPEFLSPYTLILLVSPISSLALKTIATYAWEQHVPLFHIHSLGFYSHFTVCLPPSFPVVETHPDPTTTTDLRLTNPWPELSALAKEKTDGLERMNDHDHGHVPCVLLLLHYLEAWKQKNDGRVPATYREKQDFRKAVERGARIYNAEGGEENYEEAAKAVLKSLNPTTLSRHLREIFQAKECTTLTKDSPRFWVIASAIKTFESRHHVLPLPGSVPDMKAKSADYIRLQNVYKAKARRDAAEVLATVRAQEQALGRTDNPISEAEVENFCKEAAFVRLFRGEPLQVVSIDGNGNPIVGHEEPGSECSDGLKSIRLALEDTESLMPLYITFLAYDVFTNRDVPLDSDPAGASTLLHPAPGHADSSVHGDEHKLLRIALSILSHWYTGDSSEIGSRISDFVREIVRFGGGDLHNISALTGGMVAQEAIKVITRQYVPADNTVVFDGIRSKVWVFRRTAGMFRRR</sequence>
<dbReference type="EMBL" id="JAGHQL010000002">
    <property type="protein sequence ID" value="KAH0547669.1"/>
    <property type="molecule type" value="Genomic_DNA"/>
</dbReference>
<dbReference type="OrthoDB" id="1708823at2759"/>
<dbReference type="InterPro" id="IPR045886">
    <property type="entry name" value="ThiF/MoeB/HesA"/>
</dbReference>
<evidence type="ECO:0000256" key="4">
    <source>
        <dbReference type="PIRNR" id="PIRNR039099"/>
    </source>
</evidence>